<accession>A0A368T950</accession>
<dbReference type="AlphaFoldDB" id="A0A368T950"/>
<evidence type="ECO:0000256" key="1">
    <source>
        <dbReference type="SAM" id="MobiDB-lite"/>
    </source>
</evidence>
<gene>
    <name evidence="2" type="ORF">DEF24_05335</name>
</gene>
<evidence type="ECO:0000313" key="2">
    <source>
        <dbReference type="EMBL" id="RCV60946.1"/>
    </source>
</evidence>
<dbReference type="EMBL" id="QEIN01000027">
    <property type="protein sequence ID" value="RCV60946.1"/>
    <property type="molecule type" value="Genomic_DNA"/>
</dbReference>
<feature type="region of interest" description="Disordered" evidence="1">
    <location>
        <begin position="1"/>
        <end position="23"/>
    </location>
</feature>
<proteinExistence type="predicted"/>
<dbReference type="OrthoDB" id="3431135at2"/>
<name>A0A368T950_9ACTN</name>
<reference evidence="2 3" key="1">
    <citation type="submission" date="2018-04" db="EMBL/GenBank/DDBJ databases">
        <title>Novel actinobacteria from marine sediment.</title>
        <authorList>
            <person name="Ng Z.Y."/>
            <person name="Tan G.Y.A."/>
        </authorList>
    </citation>
    <scope>NUCLEOTIDE SEQUENCE [LARGE SCALE GENOMIC DNA]</scope>
    <source>
        <strain evidence="2 3">TPS81</strain>
    </source>
</reference>
<sequence length="105" mass="11923">METRRHAVPETHTRETFTRHVARKEAERRGITVDWNAAVPEDVPAELRHAVFRVLDRGWCVWGTTSADEIVTPAERDFYPLEAALPDRWSPVGWNGVRLHPAAGA</sequence>
<comment type="caution">
    <text evidence="2">The sequence shown here is derived from an EMBL/GenBank/DDBJ whole genome shotgun (WGS) entry which is preliminary data.</text>
</comment>
<dbReference type="Proteomes" id="UP000253318">
    <property type="component" value="Unassembled WGS sequence"/>
</dbReference>
<keyword evidence="3" id="KW-1185">Reference proteome</keyword>
<organism evidence="2 3">
    <name type="scientific">Marinitenerispora sediminis</name>
    <dbReference type="NCBI Taxonomy" id="1931232"/>
    <lineage>
        <taxon>Bacteria</taxon>
        <taxon>Bacillati</taxon>
        <taxon>Actinomycetota</taxon>
        <taxon>Actinomycetes</taxon>
        <taxon>Streptosporangiales</taxon>
        <taxon>Nocardiopsidaceae</taxon>
        <taxon>Marinitenerispora</taxon>
    </lineage>
</organism>
<evidence type="ECO:0000313" key="3">
    <source>
        <dbReference type="Proteomes" id="UP000253318"/>
    </source>
</evidence>
<protein>
    <submittedName>
        <fullName evidence="2">Uncharacterized protein</fullName>
    </submittedName>
</protein>